<dbReference type="SUPFAM" id="SSF56317">
    <property type="entry name" value="Carbon-nitrogen hydrolase"/>
    <property type="match status" value="1"/>
</dbReference>
<dbReference type="FunFam" id="3.60.110.10:FF:000004">
    <property type="entry name" value="Carbon-nitrogen hydrolase"/>
    <property type="match status" value="1"/>
</dbReference>
<dbReference type="InterPro" id="IPR052737">
    <property type="entry name" value="Omega-amidase_YafV"/>
</dbReference>
<dbReference type="PANTHER" id="PTHR47799">
    <property type="entry name" value="OMEGA-AMIDASE YAFV"/>
    <property type="match status" value="1"/>
</dbReference>
<dbReference type="EMBL" id="KB443790">
    <property type="protein sequence ID" value="EMD49624.1"/>
    <property type="molecule type" value="Genomic_DNA"/>
</dbReference>
<reference evidence="3 4" key="1">
    <citation type="submission" date="2013-02" db="EMBL/GenBank/DDBJ databases">
        <authorList>
            <person name="Hannick L."/>
            <person name="Zafar N."/>
            <person name="Lorenzi H."/>
            <person name="Ali I.A."/>
            <person name="Petri W.P."/>
            <person name="Caler E."/>
        </authorList>
    </citation>
    <scope>NUCLEOTIDE SEQUENCE [LARGE SCALE GENOMIC DNA]</scope>
    <source>
        <strain evidence="3 4">KU27</strain>
    </source>
</reference>
<gene>
    <name evidence="3" type="ORF">EHI5A_208590</name>
</gene>
<proteinExistence type="predicted"/>
<dbReference type="VEuPathDB" id="AmoebaDB:EHI5A_208590"/>
<evidence type="ECO:0000313" key="4">
    <source>
        <dbReference type="Proteomes" id="UP000011755"/>
    </source>
</evidence>
<dbReference type="Proteomes" id="UP000011755">
    <property type="component" value="Unassembled WGS sequence"/>
</dbReference>
<dbReference type="InterPro" id="IPR036526">
    <property type="entry name" value="C-N_Hydrolase_sf"/>
</dbReference>
<name>M2QJQ4_ENTHI</name>
<dbReference type="InterPro" id="IPR003010">
    <property type="entry name" value="C-N_Hydrolase"/>
</dbReference>
<dbReference type="Gene3D" id="3.60.110.10">
    <property type="entry name" value="Carbon-nitrogen hydrolase"/>
    <property type="match status" value="1"/>
</dbReference>
<organism evidence="3 4">
    <name type="scientific">Entamoeba histolytica KU27</name>
    <dbReference type="NCBI Taxonomy" id="885311"/>
    <lineage>
        <taxon>Eukaryota</taxon>
        <taxon>Amoebozoa</taxon>
        <taxon>Evosea</taxon>
        <taxon>Archamoebae</taxon>
        <taxon>Mastigamoebida</taxon>
        <taxon>Entamoebidae</taxon>
        <taxon>Entamoeba</taxon>
    </lineage>
</organism>
<dbReference type="PANTHER" id="PTHR47799:SF1">
    <property type="entry name" value="OMEGA-AMIDASE YAFV"/>
    <property type="match status" value="1"/>
</dbReference>
<evidence type="ECO:0000256" key="1">
    <source>
        <dbReference type="ARBA" id="ARBA00022801"/>
    </source>
</evidence>
<protein>
    <submittedName>
        <fullName evidence="3">Hydrolase yafV, putative</fullName>
    </submittedName>
</protein>
<dbReference type="OrthoDB" id="10250282at2759"/>
<dbReference type="GO" id="GO:0050152">
    <property type="term" value="F:omega-amidase activity"/>
    <property type="evidence" value="ECO:0007669"/>
    <property type="project" value="TreeGrafter"/>
</dbReference>
<evidence type="ECO:0000313" key="3">
    <source>
        <dbReference type="EMBL" id="EMD49624.1"/>
    </source>
</evidence>
<dbReference type="Pfam" id="PF00795">
    <property type="entry name" value="CN_hydrolase"/>
    <property type="match status" value="1"/>
</dbReference>
<dbReference type="PROSITE" id="PS50263">
    <property type="entry name" value="CN_HYDROLASE"/>
    <property type="match status" value="1"/>
</dbReference>
<dbReference type="GO" id="GO:0106008">
    <property type="term" value="F:2-oxoglutaramate amidase activity"/>
    <property type="evidence" value="ECO:0007669"/>
    <property type="project" value="TreeGrafter"/>
</dbReference>
<dbReference type="AlphaFoldDB" id="M2QJQ4"/>
<sequence>MTQPLSVCIIQANIIAEKIDNNLTHLRELIDSINPKKKVNLIVLPETFSCGFTSTPSKVAEPSVNGKTLLWMKDVAKEKNSAIVGSTVIEENGKYYNRVYFVTPQQEVYEYNKRHLYTMGNEGICFTKGQKKTVVNYLGWKINLAICYDLRFPNWLRNSKEDPYDILLIVACWRAEKRHHWITLTTARAIENQCYVIASNNCGILPDTTPNCPDVVYTGDCRFVDYFGYSIKEAKPGVEQIIYSTLDYQKLLDWRAHFPVLNDADYCELSIENENTN</sequence>
<evidence type="ECO:0000259" key="2">
    <source>
        <dbReference type="PROSITE" id="PS50263"/>
    </source>
</evidence>
<accession>M2QJQ4</accession>
<feature type="domain" description="CN hydrolase" evidence="2">
    <location>
        <begin position="5"/>
        <end position="248"/>
    </location>
</feature>
<keyword evidence="1 3" id="KW-0378">Hydrolase</keyword>